<keyword evidence="4 9" id="KW-0378">Hydrolase</keyword>
<evidence type="ECO:0000256" key="7">
    <source>
        <dbReference type="ARBA" id="ARBA00024331"/>
    </source>
</evidence>
<comment type="catalytic activity">
    <reaction evidence="1">
        <text>beta-D-fructose 1,6-bisphosphate + H2O = beta-D-fructose 6-phosphate + phosphate</text>
        <dbReference type="Rhea" id="RHEA:11064"/>
        <dbReference type="ChEBI" id="CHEBI:15377"/>
        <dbReference type="ChEBI" id="CHEBI:32966"/>
        <dbReference type="ChEBI" id="CHEBI:43474"/>
        <dbReference type="ChEBI" id="CHEBI:57634"/>
        <dbReference type="EC" id="3.1.3.11"/>
    </reaction>
</comment>
<evidence type="ECO:0000256" key="6">
    <source>
        <dbReference type="ARBA" id="ARBA00023277"/>
    </source>
</evidence>
<evidence type="ECO:0000256" key="8">
    <source>
        <dbReference type="PIRNR" id="PIRNR004532"/>
    </source>
</evidence>
<dbReference type="NCBIfam" id="TIGR00330">
    <property type="entry name" value="glpX"/>
    <property type="match status" value="1"/>
</dbReference>
<accession>A0ABW0YM71</accession>
<sequence>MERSLSMELVRVTEAAALASARWMGRGKKEEADDAATSSMRDVFDTIPMKGTVVIGEGEMDEAPMLYIGEKLGTGFGPRVDVAVDPLEGTNIVAAGLWNALAVIAVADHGNLLHAPDMYMEKIAVGPEAVGKVSLDAPVIDNLKAVAQAKGKDVEDVVVTILDRDRHKKIIQEVRDAGARIKLIHDGDVAGAINTAFDETGVDIMLGSGGAPEGVLAAVGLKCLGGEHQGRLLPQNDEELERCKKMGIEDVNKVLMMEDLVGGDDCIFAATGVTDGELLKGVHYKGVKATTQSLVMRARSGTVRFVDGKHNVKKKPDFVIRP</sequence>
<dbReference type="Gene3D" id="3.40.190.90">
    <property type="match status" value="1"/>
</dbReference>
<dbReference type="GO" id="GO:0042132">
    <property type="term" value="F:fructose 1,6-bisphosphate 1-phosphatase activity"/>
    <property type="evidence" value="ECO:0007669"/>
    <property type="project" value="UniProtKB-EC"/>
</dbReference>
<dbReference type="CDD" id="cd01516">
    <property type="entry name" value="FBPase_glpX"/>
    <property type="match status" value="1"/>
</dbReference>
<evidence type="ECO:0000313" key="10">
    <source>
        <dbReference type="Proteomes" id="UP001596142"/>
    </source>
</evidence>
<dbReference type="InterPro" id="IPR004464">
    <property type="entry name" value="FBPase_class-2/SBPase"/>
</dbReference>
<evidence type="ECO:0000256" key="2">
    <source>
        <dbReference type="ARBA" id="ARBA00008989"/>
    </source>
</evidence>
<comment type="pathway">
    <text evidence="7">Carbohydrate biosynthesis.</text>
</comment>
<keyword evidence="6 8" id="KW-0119">Carbohydrate metabolism</keyword>
<dbReference type="Gene3D" id="3.30.540.10">
    <property type="entry name" value="Fructose-1,6-Bisphosphatase, subunit A, domain 1"/>
    <property type="match status" value="1"/>
</dbReference>
<keyword evidence="10" id="KW-1185">Reference proteome</keyword>
<keyword evidence="5" id="KW-0464">Manganese</keyword>
<evidence type="ECO:0000256" key="5">
    <source>
        <dbReference type="ARBA" id="ARBA00023211"/>
    </source>
</evidence>
<keyword evidence="3" id="KW-0479">Metal-binding</keyword>
<dbReference type="PIRSF" id="PIRSF004532">
    <property type="entry name" value="GlpX"/>
    <property type="match status" value="1"/>
</dbReference>
<evidence type="ECO:0000256" key="4">
    <source>
        <dbReference type="ARBA" id="ARBA00022801"/>
    </source>
</evidence>
<proteinExistence type="inferred from homology"/>
<protein>
    <recommendedName>
        <fullName evidence="8">Fructose-1,6-bisphosphatase</fullName>
    </recommendedName>
</protein>
<comment type="similarity">
    <text evidence="2 8">Belongs to the FBPase class 2 family.</text>
</comment>
<dbReference type="EMBL" id="JBHSOZ010000002">
    <property type="protein sequence ID" value="MFC5711538.1"/>
    <property type="molecule type" value="Genomic_DNA"/>
</dbReference>
<dbReference type="Proteomes" id="UP001596142">
    <property type="component" value="Unassembled WGS sequence"/>
</dbReference>
<organism evidence="9 10">
    <name type="scientific">Thalassorhabdus alkalitolerans</name>
    <dbReference type="NCBI Taxonomy" id="2282697"/>
    <lineage>
        <taxon>Bacteria</taxon>
        <taxon>Bacillati</taxon>
        <taxon>Bacillota</taxon>
        <taxon>Bacilli</taxon>
        <taxon>Bacillales</taxon>
        <taxon>Bacillaceae</taxon>
        <taxon>Thalassorhabdus</taxon>
    </lineage>
</organism>
<dbReference type="PANTHER" id="PTHR30447">
    <property type="entry name" value="FRUCTOSE-1,6-BISPHOSPHATASE CLASS 2"/>
    <property type="match status" value="1"/>
</dbReference>
<name>A0ABW0YM71_9BACI</name>
<dbReference type="Pfam" id="PF03320">
    <property type="entry name" value="FBPase_glpX"/>
    <property type="match status" value="1"/>
</dbReference>
<dbReference type="PANTHER" id="PTHR30447:SF0">
    <property type="entry name" value="FRUCTOSE-1,6-BISPHOSPHATASE 1 CLASS 2-RELATED"/>
    <property type="match status" value="1"/>
</dbReference>
<evidence type="ECO:0000256" key="3">
    <source>
        <dbReference type="ARBA" id="ARBA00022723"/>
    </source>
</evidence>
<evidence type="ECO:0000313" key="9">
    <source>
        <dbReference type="EMBL" id="MFC5711538.1"/>
    </source>
</evidence>
<comment type="caution">
    <text evidence="9">The sequence shown here is derived from an EMBL/GenBank/DDBJ whole genome shotgun (WGS) entry which is preliminary data.</text>
</comment>
<evidence type="ECO:0000256" key="1">
    <source>
        <dbReference type="ARBA" id="ARBA00001273"/>
    </source>
</evidence>
<dbReference type="SUPFAM" id="SSF56655">
    <property type="entry name" value="Carbohydrate phosphatase"/>
    <property type="match status" value="1"/>
</dbReference>
<gene>
    <name evidence="9" type="primary">glpX</name>
    <name evidence="9" type="ORF">ACFPU1_01945</name>
</gene>
<reference evidence="10" key="1">
    <citation type="journal article" date="2019" name="Int. J. Syst. Evol. Microbiol.">
        <title>The Global Catalogue of Microorganisms (GCM) 10K type strain sequencing project: providing services to taxonomists for standard genome sequencing and annotation.</title>
        <authorList>
            <consortium name="The Broad Institute Genomics Platform"/>
            <consortium name="The Broad Institute Genome Sequencing Center for Infectious Disease"/>
            <person name="Wu L."/>
            <person name="Ma J."/>
        </authorList>
    </citation>
    <scope>NUCLEOTIDE SEQUENCE [LARGE SCALE GENOMIC DNA]</scope>
    <source>
        <strain evidence="10">CECT 7184</strain>
    </source>
</reference>
<dbReference type="RefSeq" id="WP_100400406.1">
    <property type="nucleotide sequence ID" value="NZ_JBHSOZ010000002.1"/>
</dbReference>